<dbReference type="Proteomes" id="UP001280581">
    <property type="component" value="Unassembled WGS sequence"/>
</dbReference>
<comment type="caution">
    <text evidence="2">The sequence shown here is derived from an EMBL/GenBank/DDBJ whole genome shotgun (WGS) entry which is preliminary data.</text>
</comment>
<feature type="compositionally biased region" description="Basic and acidic residues" evidence="1">
    <location>
        <begin position="1546"/>
        <end position="1569"/>
    </location>
</feature>
<dbReference type="PANTHER" id="PTHR16220:SF0">
    <property type="entry name" value="WD REPEAT-CONTAINING PROTEIN WRAP73"/>
    <property type="match status" value="1"/>
</dbReference>
<proteinExistence type="predicted"/>
<evidence type="ECO:0000313" key="2">
    <source>
        <dbReference type="EMBL" id="KAK3209112.1"/>
    </source>
</evidence>
<feature type="region of interest" description="Disordered" evidence="1">
    <location>
        <begin position="1500"/>
        <end position="1578"/>
    </location>
</feature>
<dbReference type="PANTHER" id="PTHR16220">
    <property type="entry name" value="WD REPEAT PROTEIN 8-RELATED"/>
    <property type="match status" value="1"/>
</dbReference>
<accession>A0AAN6LZU6</accession>
<protein>
    <submittedName>
        <fullName evidence="2">Uncharacterized protein</fullName>
    </submittedName>
</protein>
<feature type="compositionally biased region" description="Acidic residues" evidence="1">
    <location>
        <begin position="1527"/>
        <end position="1537"/>
    </location>
</feature>
<feature type="compositionally biased region" description="Polar residues" evidence="1">
    <location>
        <begin position="416"/>
        <end position="426"/>
    </location>
</feature>
<feature type="region of interest" description="Disordered" evidence="1">
    <location>
        <begin position="1"/>
        <end position="599"/>
    </location>
</feature>
<feature type="compositionally biased region" description="Polar residues" evidence="1">
    <location>
        <begin position="109"/>
        <end position="119"/>
    </location>
</feature>
<dbReference type="GO" id="GO:1990811">
    <property type="term" value="C:MWP complex"/>
    <property type="evidence" value="ECO:0007669"/>
    <property type="project" value="TreeGrafter"/>
</dbReference>
<feature type="compositionally biased region" description="Low complexity" evidence="1">
    <location>
        <begin position="68"/>
        <end position="81"/>
    </location>
</feature>
<feature type="compositionally biased region" description="Low complexity" evidence="1">
    <location>
        <begin position="19"/>
        <end position="38"/>
    </location>
</feature>
<feature type="compositionally biased region" description="Polar residues" evidence="1">
    <location>
        <begin position="888"/>
        <end position="900"/>
    </location>
</feature>
<feature type="compositionally biased region" description="Polar residues" evidence="1">
    <location>
        <begin position="132"/>
        <end position="143"/>
    </location>
</feature>
<dbReference type="EMBL" id="WVTA01000006">
    <property type="protein sequence ID" value="KAK3209112.1"/>
    <property type="molecule type" value="Genomic_DNA"/>
</dbReference>
<evidence type="ECO:0000256" key="1">
    <source>
        <dbReference type="SAM" id="MobiDB-lite"/>
    </source>
</evidence>
<organism evidence="2 3">
    <name type="scientific">Pseudopithomyces chartarum</name>
    <dbReference type="NCBI Taxonomy" id="1892770"/>
    <lineage>
        <taxon>Eukaryota</taxon>
        <taxon>Fungi</taxon>
        <taxon>Dikarya</taxon>
        <taxon>Ascomycota</taxon>
        <taxon>Pezizomycotina</taxon>
        <taxon>Dothideomycetes</taxon>
        <taxon>Pleosporomycetidae</taxon>
        <taxon>Pleosporales</taxon>
        <taxon>Massarineae</taxon>
        <taxon>Didymosphaeriaceae</taxon>
        <taxon>Pseudopithomyces</taxon>
    </lineage>
</organism>
<dbReference type="GO" id="GO:0005815">
    <property type="term" value="C:microtubule organizing center"/>
    <property type="evidence" value="ECO:0007669"/>
    <property type="project" value="TreeGrafter"/>
</dbReference>
<feature type="region of interest" description="Disordered" evidence="1">
    <location>
        <begin position="878"/>
        <end position="955"/>
    </location>
</feature>
<dbReference type="InterPro" id="IPR015943">
    <property type="entry name" value="WD40/YVTN_repeat-like_dom_sf"/>
</dbReference>
<dbReference type="GO" id="GO:1990810">
    <property type="term" value="P:microtubule anchoring at mitotic spindle pole body"/>
    <property type="evidence" value="ECO:0007669"/>
    <property type="project" value="TreeGrafter"/>
</dbReference>
<feature type="compositionally biased region" description="Basic and acidic residues" evidence="1">
    <location>
        <begin position="1512"/>
        <end position="1526"/>
    </location>
</feature>
<dbReference type="SUPFAM" id="SSF50969">
    <property type="entry name" value="YVTN repeat-like/Quinoprotein amine dehydrogenase"/>
    <property type="match status" value="1"/>
</dbReference>
<gene>
    <name evidence="2" type="ORF">GRF29_69g848597</name>
</gene>
<dbReference type="Gene3D" id="2.130.10.10">
    <property type="entry name" value="YVTN repeat-like/Quinoprotein amine dehydrogenase"/>
    <property type="match status" value="1"/>
</dbReference>
<feature type="compositionally biased region" description="Low complexity" evidence="1">
    <location>
        <begin position="244"/>
        <end position="262"/>
    </location>
</feature>
<dbReference type="InterPro" id="IPR011044">
    <property type="entry name" value="Quino_amine_DH_bsu"/>
</dbReference>
<feature type="compositionally biased region" description="Polar residues" evidence="1">
    <location>
        <begin position="920"/>
        <end position="945"/>
    </location>
</feature>
<feature type="compositionally biased region" description="Low complexity" evidence="1">
    <location>
        <begin position="392"/>
        <end position="415"/>
    </location>
</feature>
<sequence>MPSLPWSKSNRSHSSVDTSSGHPSPVPSGPGSSKSAAGRPMNRAADREALAVNETGANRYPPPDHHQQQQQPSSQQGIPPGAYRQQQQQPFPVRTTSHRHSSGIALDQHTLQQLQSGPQAPQGYEQPRRGSYQPQSVTATYAQQEPRKQGLRSRLGAAFSTHKEEDRSKSKVGRRVSVRKSDPRALEYQQQEQNRLRAAEYNQRHAQHGSSSHLAPSDEHDEDDLDPFLQHEDEQPQVPPKDAQFQGHQQPHPQQYSPNPHQDQYNRPPLARVSTEGSYHAQGGVDQHYSPERQGLQPQQHPPPYQNYQQAPGQHPNNPNDYQAFHPPQNVPSPLHGTAPVHPQQQQQPPPPQQQNYFQYQAQQAAQQSSQQPQQQSSHPTPEAQVQNHRYSQQSQSSLHQPQPHQGQDFQQLQHARSSSQAQTEHSAPPPTQQIPQIVQAGQPIDGQQAQQLRPPSSHASLAPPSPLQGQPATFQTYDQQGQPSPSTEPHPQSVTPPQQDSMPSANSGQRNTLRKVNDGGQQQAPPSRESSLLQQNSAQGQAQGKPPVSPGIQTFGANVVPTASQGQPYRGEKQGQNPQGGEMGRATPPPRPAADMSDEEISQLIKDHDVLREKYQKVKRYFFEQQTQVHQLQNTLANQRLSLSRTSWDDSEYATRFNRLDGLIAQLSFAIRKDWKAIPPWLQPVVNKTAVETGKQEMTAVGRAFISQWLVENIFDKYFHPDLETGLSTQLKTIQLNIRRYAATCHTAEDEDALNAKVINWRLATLEGLADQLKAAQSGPNRTSLTETLNEKLIASIQMYLNDPAPPDLNGGVPMIVELAVSVAQHLPLESREVQIEYFYPGQGLVSEFMKMESGIPALTDPIRELDEADRVSLRSVASKMDDSASIGDQEQANQQAGQSAKEPADKKRSMFGFGGSKKPSQNQASLGKSLGHQTNPSQQSLSQPAKDDAPQPRVRLSVGVAVQIRAHHTARKVMEALDVSPQYKATSQSFASPTASHVACLSGARFQIRSLTSFELVRSIPLPSSHDARNSRIAWSLPSVSLPGTVTPPRRASAIPSHSHRVLVADDETTRVYDLRDEKWNAVISNGSGGMGKNVHVEFGRDENEVIVWSDFASRIMIWCLKTGRTAEVRDPKFSGKENRGWEYRPCAAEHSAGGRGSVLALLCRSSGVDVLMLLAPKTYAVIKRVELATQDAQGIRWSRDGRWLAVWDAASVGYNLCIYTADGHLYRTISRESADQLSNWDIEGLGVKTIEWVPGSEWIAVGGWDRRVRILSTRTFSPVVYLDHTAQVCVPSASVYTEQVDARGFRTFTLTQQPATPPKAPVEKNNSGLMKKGISIMAFNKDGTLCATRDDSTPTTVWIWDLRSLQPRTIFILHSPIKTLQWHPAYASHLLVETNHDSPTFYLYTAHTFSQSISASSCPDPGPPTILSLSDNMTKPAGSAVAKWTAKWLNTDPDKKPAIIAGHQQGYVLAWPDGKDQILRFDGQEGDESDDSLYDILTGRTPVPPLRHSGRDSKGSDRSASIEREEEYADDVEAQMEAVRALDSTDRLDDTFRERREAKSRERSVLDESGLDEMF</sequence>
<feature type="compositionally biased region" description="Low complexity" evidence="1">
    <location>
        <begin position="354"/>
        <end position="378"/>
    </location>
</feature>
<feature type="compositionally biased region" description="Polar residues" evidence="1">
    <location>
        <begin position="469"/>
        <end position="512"/>
    </location>
</feature>
<evidence type="ECO:0000313" key="3">
    <source>
        <dbReference type="Proteomes" id="UP001280581"/>
    </source>
</evidence>
<reference evidence="2 3" key="1">
    <citation type="submission" date="2021-02" db="EMBL/GenBank/DDBJ databases">
        <title>Genome assembly of Pseudopithomyces chartarum.</title>
        <authorList>
            <person name="Jauregui R."/>
            <person name="Singh J."/>
            <person name="Voisey C."/>
        </authorList>
    </citation>
    <scope>NUCLEOTIDE SEQUENCE [LARGE SCALE GENOMIC DNA]</scope>
    <source>
        <strain evidence="2 3">AGR01</strain>
    </source>
</reference>
<dbReference type="InterPro" id="IPR052778">
    <property type="entry name" value="Centrosome-WD_assoc"/>
</dbReference>
<feature type="compositionally biased region" description="Polar residues" evidence="1">
    <location>
        <begin position="520"/>
        <end position="543"/>
    </location>
</feature>
<keyword evidence="3" id="KW-1185">Reference proteome</keyword>
<name>A0AAN6LZU6_9PLEO</name>
<feature type="compositionally biased region" description="Polar residues" evidence="1">
    <location>
        <begin position="1"/>
        <end position="18"/>
    </location>
</feature>
<feature type="compositionally biased region" description="Polar residues" evidence="1">
    <location>
        <begin position="552"/>
        <end position="568"/>
    </location>
</feature>